<evidence type="ECO:0000313" key="2">
    <source>
        <dbReference type="EMBL" id="CAL1677817.1"/>
    </source>
</evidence>
<evidence type="ECO:0000313" key="3">
    <source>
        <dbReference type="Proteomes" id="UP001497644"/>
    </source>
</evidence>
<protein>
    <submittedName>
        <fullName evidence="2">Uncharacterized protein</fullName>
    </submittedName>
</protein>
<reference evidence="2" key="1">
    <citation type="submission" date="2024-04" db="EMBL/GenBank/DDBJ databases">
        <authorList>
            <consortium name="Molecular Ecology Group"/>
        </authorList>
    </citation>
    <scope>NUCLEOTIDE SEQUENCE</scope>
</reference>
<sequence length="77" mass="8555">MLAYLIAVREKKIEPGRGSKEADKDEDTAGDIKGDLAGTELHSFRVCMLHAPVYLMLLPHAITASLIVVRLLRRIVK</sequence>
<accession>A0AAV2NE70</accession>
<keyword evidence="1" id="KW-1133">Transmembrane helix</keyword>
<keyword evidence="1" id="KW-0812">Transmembrane</keyword>
<evidence type="ECO:0000256" key="1">
    <source>
        <dbReference type="SAM" id="Phobius"/>
    </source>
</evidence>
<organism evidence="2 3">
    <name type="scientific">Lasius platythorax</name>
    <dbReference type="NCBI Taxonomy" id="488582"/>
    <lineage>
        <taxon>Eukaryota</taxon>
        <taxon>Metazoa</taxon>
        <taxon>Ecdysozoa</taxon>
        <taxon>Arthropoda</taxon>
        <taxon>Hexapoda</taxon>
        <taxon>Insecta</taxon>
        <taxon>Pterygota</taxon>
        <taxon>Neoptera</taxon>
        <taxon>Endopterygota</taxon>
        <taxon>Hymenoptera</taxon>
        <taxon>Apocrita</taxon>
        <taxon>Aculeata</taxon>
        <taxon>Formicoidea</taxon>
        <taxon>Formicidae</taxon>
        <taxon>Formicinae</taxon>
        <taxon>Lasius</taxon>
        <taxon>Lasius</taxon>
    </lineage>
</organism>
<keyword evidence="3" id="KW-1185">Reference proteome</keyword>
<proteinExistence type="predicted"/>
<dbReference type="Proteomes" id="UP001497644">
    <property type="component" value="Chromosome 13"/>
</dbReference>
<dbReference type="AlphaFoldDB" id="A0AAV2NE70"/>
<feature type="transmembrane region" description="Helical" evidence="1">
    <location>
        <begin position="53"/>
        <end position="72"/>
    </location>
</feature>
<name>A0AAV2NE70_9HYME</name>
<dbReference type="EMBL" id="OZ034836">
    <property type="protein sequence ID" value="CAL1677817.1"/>
    <property type="molecule type" value="Genomic_DNA"/>
</dbReference>
<keyword evidence="1" id="KW-0472">Membrane</keyword>
<gene>
    <name evidence="2" type="ORF">LPLAT_LOCUS3773</name>
</gene>